<dbReference type="STRING" id="760011.Spico_0853"/>
<dbReference type="EMBL" id="CP002659">
    <property type="protein sequence ID" value="AEC02077.1"/>
    <property type="molecule type" value="Genomic_DNA"/>
</dbReference>
<dbReference type="AlphaFoldDB" id="F4GHW4"/>
<dbReference type="KEGG" id="scc:Spico_0853"/>
<dbReference type="GO" id="GO:0005829">
    <property type="term" value="C:cytosol"/>
    <property type="evidence" value="ECO:0007669"/>
    <property type="project" value="TreeGrafter"/>
</dbReference>
<dbReference type="SUPFAM" id="SSF51197">
    <property type="entry name" value="Clavaminate synthase-like"/>
    <property type="match status" value="1"/>
</dbReference>
<reference evidence="1 2" key="2">
    <citation type="journal article" date="2012" name="Stand. Genomic Sci.">
        <title>Complete genome sequence of the termite hindgut bacterium Spirochaeta coccoides type strain (SPN1(T)), reclassification in the genus Sphaerochaeta as Sphaerochaeta coccoides comb. nov. and emendations of the family Spirochaetaceae and the genus Sphaerochaeta.</title>
        <authorList>
            <person name="Abt B."/>
            <person name="Han C."/>
            <person name="Scheuner C."/>
            <person name="Lu M."/>
            <person name="Lapidus A."/>
            <person name="Nolan M."/>
            <person name="Lucas S."/>
            <person name="Hammon N."/>
            <person name="Deshpande S."/>
            <person name="Cheng J.F."/>
            <person name="Tapia R."/>
            <person name="Goodwin L.A."/>
            <person name="Pitluck S."/>
            <person name="Liolios K."/>
            <person name="Pagani I."/>
            <person name="Ivanova N."/>
            <person name="Mavromatis K."/>
            <person name="Mikhailova N."/>
            <person name="Huntemann M."/>
            <person name="Pati A."/>
            <person name="Chen A."/>
            <person name="Palaniappan K."/>
            <person name="Land M."/>
            <person name="Hauser L."/>
            <person name="Brambilla E.M."/>
            <person name="Rohde M."/>
            <person name="Spring S."/>
            <person name="Gronow S."/>
            <person name="Goker M."/>
            <person name="Woyke T."/>
            <person name="Bristow J."/>
            <person name="Eisen J.A."/>
            <person name="Markowitz V."/>
            <person name="Hugenholtz P."/>
            <person name="Kyrpides N.C."/>
            <person name="Klenk H.P."/>
            <person name="Detter J.C."/>
        </authorList>
    </citation>
    <scope>NUCLEOTIDE SEQUENCE [LARGE SCALE GENOMIC DNA]</scope>
    <source>
        <strain evidence="2">ATCC BAA-1237 / DSM 17374 / SPN1</strain>
    </source>
</reference>
<organism evidence="1 2">
    <name type="scientific">Parasphaerochaeta coccoides (strain ATCC BAA-1237 / DSM 17374 / SPN1)</name>
    <name type="common">Sphaerochaeta coccoides</name>
    <dbReference type="NCBI Taxonomy" id="760011"/>
    <lineage>
        <taxon>Bacteria</taxon>
        <taxon>Pseudomonadati</taxon>
        <taxon>Spirochaetota</taxon>
        <taxon>Spirochaetia</taxon>
        <taxon>Spirochaetales</taxon>
        <taxon>Sphaerochaetaceae</taxon>
        <taxon>Parasphaerochaeta</taxon>
    </lineage>
</organism>
<dbReference type="PANTHER" id="PTHR34986:SF1">
    <property type="entry name" value="PROTEIN YIAL"/>
    <property type="match status" value="1"/>
</dbReference>
<accession>F4GHW4</accession>
<evidence type="ECO:0000313" key="1">
    <source>
        <dbReference type="EMBL" id="AEC02077.1"/>
    </source>
</evidence>
<protein>
    <recommendedName>
        <fullName evidence="3">YhcH/YjgK/YiaL family protein</fullName>
    </recommendedName>
</protein>
<sequence>MVFDNLDKLEMYLPLLPKLQKVIEILDRGQIYEQAEGTYTTDDSDVCYVITSYETDTKPGQFEIHRRDTDVQIVLAGSELLAMTWRELVSTAGSYDADNDVSFLDGGEPTVVVNAIPGRFVIFFPGEPHKAKVASGEISTVKKLVFKLKD</sequence>
<dbReference type="Proteomes" id="UP000007939">
    <property type="component" value="Chromosome"/>
</dbReference>
<reference evidence="2" key="1">
    <citation type="submission" date="2011-04" db="EMBL/GenBank/DDBJ databases">
        <title>The complete genome of Spirochaeta coccoides DSM 17374.</title>
        <authorList>
            <person name="Lucas S."/>
            <person name="Copeland A."/>
            <person name="Lapidus A."/>
            <person name="Bruce D."/>
            <person name="Goodwin L."/>
            <person name="Pitluck S."/>
            <person name="Peters L."/>
            <person name="Kyrpides N."/>
            <person name="Mavromatis K."/>
            <person name="Pagani I."/>
            <person name="Ivanova N."/>
            <person name="Ovchinnikova G."/>
            <person name="Lu M."/>
            <person name="Detter J.C."/>
            <person name="Tapia R."/>
            <person name="Han C."/>
            <person name="Land M."/>
            <person name="Hauser L."/>
            <person name="Markowitz V."/>
            <person name="Cheng J.-F."/>
            <person name="Hugenholtz P."/>
            <person name="Woyke T."/>
            <person name="Wu D."/>
            <person name="Spring S."/>
            <person name="Schroeder M."/>
            <person name="Brambilla E."/>
            <person name="Klenk H.-P."/>
            <person name="Eisen J.A."/>
        </authorList>
    </citation>
    <scope>NUCLEOTIDE SEQUENCE [LARGE SCALE GENOMIC DNA]</scope>
    <source>
        <strain evidence="2">ATCC BAA-1237 / DSM 17374 / SPN1</strain>
    </source>
</reference>
<evidence type="ECO:0000313" key="2">
    <source>
        <dbReference type="Proteomes" id="UP000007939"/>
    </source>
</evidence>
<dbReference type="Pfam" id="PF04074">
    <property type="entry name" value="DUF386"/>
    <property type="match status" value="1"/>
</dbReference>
<dbReference type="InterPro" id="IPR004375">
    <property type="entry name" value="NanQ/TabA/YiaL"/>
</dbReference>
<name>F4GHW4_PARC1</name>
<dbReference type="HOGENOM" id="CLU_107139_2_0_12"/>
<evidence type="ECO:0008006" key="3">
    <source>
        <dbReference type="Google" id="ProtNLM"/>
    </source>
</evidence>
<dbReference type="OrthoDB" id="9792756at2"/>
<dbReference type="eggNOG" id="COG2731">
    <property type="taxonomic scope" value="Bacteria"/>
</dbReference>
<proteinExistence type="predicted"/>
<dbReference type="PANTHER" id="PTHR34986">
    <property type="entry name" value="EVOLVED BETA-GALACTOSIDASE SUBUNIT BETA"/>
    <property type="match status" value="1"/>
</dbReference>
<dbReference type="RefSeq" id="WP_013739473.1">
    <property type="nucleotide sequence ID" value="NC_015436.1"/>
</dbReference>
<keyword evidence="2" id="KW-1185">Reference proteome</keyword>
<dbReference type="Gene3D" id="2.60.120.370">
    <property type="entry name" value="YhcH/YjgK/YiaL"/>
    <property type="match status" value="1"/>
</dbReference>
<dbReference type="InterPro" id="IPR037012">
    <property type="entry name" value="NanQ/TabA/YiaL_sf"/>
</dbReference>
<dbReference type="NCBIfam" id="TIGR00022">
    <property type="entry name" value="YhcH/YjgK/YiaL family protein"/>
    <property type="match status" value="1"/>
</dbReference>
<gene>
    <name evidence="1" type="ordered locus">Spico_0853</name>
</gene>